<organism evidence="1 2">
    <name type="scientific">Saguinus oedipus</name>
    <name type="common">Cotton-top tamarin</name>
    <name type="synonym">Oedipomidas oedipus</name>
    <dbReference type="NCBI Taxonomy" id="9490"/>
    <lineage>
        <taxon>Eukaryota</taxon>
        <taxon>Metazoa</taxon>
        <taxon>Chordata</taxon>
        <taxon>Craniata</taxon>
        <taxon>Vertebrata</taxon>
        <taxon>Euteleostomi</taxon>
        <taxon>Mammalia</taxon>
        <taxon>Eutheria</taxon>
        <taxon>Euarchontoglires</taxon>
        <taxon>Primates</taxon>
        <taxon>Haplorrhini</taxon>
        <taxon>Platyrrhini</taxon>
        <taxon>Cebidae</taxon>
        <taxon>Callitrichinae</taxon>
        <taxon>Saguinus</taxon>
    </lineage>
</organism>
<dbReference type="Proteomes" id="UP001266305">
    <property type="component" value="Unassembled WGS sequence"/>
</dbReference>
<keyword evidence="2" id="KW-1185">Reference proteome</keyword>
<feature type="non-terminal residue" evidence="1">
    <location>
        <position position="1"/>
    </location>
</feature>
<evidence type="ECO:0000313" key="2">
    <source>
        <dbReference type="Proteomes" id="UP001266305"/>
    </source>
</evidence>
<name>A0ABQ9UYL4_SAGOE</name>
<protein>
    <submittedName>
        <fullName evidence="1">Uncharacterized protein</fullName>
    </submittedName>
</protein>
<gene>
    <name evidence="1" type="ORF">P7K49_019541</name>
</gene>
<reference evidence="1 2" key="1">
    <citation type="submission" date="2023-05" db="EMBL/GenBank/DDBJ databases">
        <title>B98-5 Cell Line De Novo Hybrid Assembly: An Optical Mapping Approach.</title>
        <authorList>
            <person name="Kananen K."/>
            <person name="Auerbach J.A."/>
            <person name="Kautto E."/>
            <person name="Blachly J.S."/>
        </authorList>
    </citation>
    <scope>NUCLEOTIDE SEQUENCE [LARGE SCALE GENOMIC DNA]</scope>
    <source>
        <strain evidence="1">B95-8</strain>
        <tissue evidence="1">Cell line</tissue>
    </source>
</reference>
<evidence type="ECO:0000313" key="1">
    <source>
        <dbReference type="EMBL" id="KAK2101874.1"/>
    </source>
</evidence>
<sequence>QDCDLINDCCCKHYTGHLIKNAYLSELLPENISGSQQNNDLDASGEDFSGTLHDFAKNKHDFENNVRLCNGEMFFITN</sequence>
<proteinExistence type="predicted"/>
<feature type="non-terminal residue" evidence="1">
    <location>
        <position position="78"/>
    </location>
</feature>
<comment type="caution">
    <text evidence="1">The sequence shown here is derived from an EMBL/GenBank/DDBJ whole genome shotgun (WGS) entry which is preliminary data.</text>
</comment>
<accession>A0ABQ9UYL4</accession>
<dbReference type="EMBL" id="JASSZA010000009">
    <property type="protein sequence ID" value="KAK2101874.1"/>
    <property type="molecule type" value="Genomic_DNA"/>
</dbReference>